<dbReference type="AlphaFoldDB" id="A0A6H5HUJ0"/>
<evidence type="ECO:0000313" key="1">
    <source>
        <dbReference type="EMBL" id="CAB0020429.1"/>
    </source>
</evidence>
<protein>
    <submittedName>
        <fullName evidence="1">Uncharacterized protein</fullName>
    </submittedName>
</protein>
<reference evidence="1 2" key="1">
    <citation type="submission" date="2020-02" db="EMBL/GenBank/DDBJ databases">
        <authorList>
            <person name="Ferguson B K."/>
        </authorList>
    </citation>
    <scope>NUCLEOTIDE SEQUENCE [LARGE SCALE GENOMIC DNA]</scope>
</reference>
<keyword evidence="2" id="KW-1185">Reference proteome</keyword>
<gene>
    <name evidence="1" type="ORF">NTEN_LOCUS24012</name>
</gene>
<proteinExistence type="predicted"/>
<name>A0A6H5HUJ0_9HEMI</name>
<dbReference type="Proteomes" id="UP000479000">
    <property type="component" value="Unassembled WGS sequence"/>
</dbReference>
<sequence length="51" mass="5917">MAENDMYFISRRNAENVRKKPLIGVAFPRTFSTLDARALRWENPLEGHLAI</sequence>
<feature type="non-terminal residue" evidence="1">
    <location>
        <position position="1"/>
    </location>
</feature>
<evidence type="ECO:0000313" key="2">
    <source>
        <dbReference type="Proteomes" id="UP000479000"/>
    </source>
</evidence>
<dbReference type="EMBL" id="CADCXU010035314">
    <property type="protein sequence ID" value="CAB0020429.1"/>
    <property type="molecule type" value="Genomic_DNA"/>
</dbReference>
<organism evidence="1 2">
    <name type="scientific">Nesidiocoris tenuis</name>
    <dbReference type="NCBI Taxonomy" id="355587"/>
    <lineage>
        <taxon>Eukaryota</taxon>
        <taxon>Metazoa</taxon>
        <taxon>Ecdysozoa</taxon>
        <taxon>Arthropoda</taxon>
        <taxon>Hexapoda</taxon>
        <taxon>Insecta</taxon>
        <taxon>Pterygota</taxon>
        <taxon>Neoptera</taxon>
        <taxon>Paraneoptera</taxon>
        <taxon>Hemiptera</taxon>
        <taxon>Heteroptera</taxon>
        <taxon>Panheteroptera</taxon>
        <taxon>Cimicomorpha</taxon>
        <taxon>Miridae</taxon>
        <taxon>Dicyphina</taxon>
        <taxon>Nesidiocoris</taxon>
    </lineage>
</organism>
<accession>A0A6H5HUJ0</accession>
<feature type="non-terminal residue" evidence="1">
    <location>
        <position position="51"/>
    </location>
</feature>